<evidence type="ECO:0000313" key="2">
    <source>
        <dbReference type="Proteomes" id="UP000465035"/>
    </source>
</evidence>
<protein>
    <submittedName>
        <fullName evidence="1">Uncharacterized protein</fullName>
    </submittedName>
</protein>
<name>A0A6P1EAI3_LENHI</name>
<gene>
    <name evidence="1" type="ORF">GQR93_11565</name>
</gene>
<dbReference type="InterPro" id="IPR056096">
    <property type="entry name" value="DUF7679"/>
</dbReference>
<dbReference type="Pfam" id="PF24727">
    <property type="entry name" value="DUF7679"/>
    <property type="match status" value="1"/>
</dbReference>
<dbReference type="AlphaFoldDB" id="A0A6P1EAI3"/>
<evidence type="ECO:0000313" key="1">
    <source>
        <dbReference type="EMBL" id="QHB52782.1"/>
    </source>
</evidence>
<proteinExistence type="predicted"/>
<accession>A0A6P1EAI3</accession>
<dbReference type="Proteomes" id="UP000465035">
    <property type="component" value="Chromosome"/>
</dbReference>
<dbReference type="GeneID" id="69059010"/>
<reference evidence="1 2" key="1">
    <citation type="submission" date="2019-12" db="EMBL/GenBank/DDBJ databases">
        <title>Lactobacillus hilgardii FLUB.</title>
        <authorList>
            <person name="Gustaw K."/>
        </authorList>
    </citation>
    <scope>NUCLEOTIDE SEQUENCE [LARGE SCALE GENOMIC DNA]</scope>
    <source>
        <strain evidence="1 2">FLUB</strain>
    </source>
</reference>
<dbReference type="EMBL" id="CP047121">
    <property type="protein sequence ID" value="QHB52782.1"/>
    <property type="molecule type" value="Genomic_DNA"/>
</dbReference>
<sequence length="184" mass="22215">MARLKQIWCADVIRPNGRVVKYRLTRDLQHALNSDSRGRNEMQNALIVIPLAPYLRTEKSKSVDDRKSLLQTSQPPFGIGLVRRIYRLSSGQARYFQVTRSQFIGHQYWTVRPFKSCNSYLRHDYPWLSQKQIAADITYWQNQLFKRNTRQNWFWKWVSSYRVKHQLKKIRYSQYLSDLKNWKV</sequence>
<dbReference type="RefSeq" id="WP_159298794.1">
    <property type="nucleotide sequence ID" value="NZ_CP047121.1"/>
</dbReference>
<organism evidence="1 2">
    <name type="scientific">Lentilactobacillus hilgardii</name>
    <name type="common">Lactobacillus hilgardii</name>
    <dbReference type="NCBI Taxonomy" id="1588"/>
    <lineage>
        <taxon>Bacteria</taxon>
        <taxon>Bacillati</taxon>
        <taxon>Bacillota</taxon>
        <taxon>Bacilli</taxon>
        <taxon>Lactobacillales</taxon>
        <taxon>Lactobacillaceae</taxon>
        <taxon>Lentilactobacillus</taxon>
    </lineage>
</organism>